<dbReference type="AlphaFoldDB" id="A0A2C9XWY2"/>
<proteinExistence type="predicted"/>
<evidence type="ECO:0000313" key="2">
    <source>
        <dbReference type="EMBL" id="OTP66965.1"/>
    </source>
</evidence>
<accession>A0A2C9XWY2</accession>
<dbReference type="PANTHER" id="PTHR34821">
    <property type="entry name" value="INNER MEMBRANE PROTEIN YDCZ"/>
    <property type="match status" value="1"/>
</dbReference>
<feature type="transmembrane region" description="Helical" evidence="1">
    <location>
        <begin position="97"/>
        <end position="117"/>
    </location>
</feature>
<gene>
    <name evidence="2" type="ORF">PAMC26577_37120</name>
</gene>
<name>A0A2C9XWY2_CABSO</name>
<protein>
    <submittedName>
        <fullName evidence="2">Integral membrane protein</fullName>
    </submittedName>
</protein>
<keyword evidence="1" id="KW-0472">Membrane</keyword>
<comment type="caution">
    <text evidence="2">The sequence shown here is derived from an EMBL/GenBank/DDBJ whole genome shotgun (WGS) entry which is preliminary data.</text>
</comment>
<reference evidence="2 3" key="1">
    <citation type="submission" date="2017-03" db="EMBL/GenBank/DDBJ databases">
        <title>Genome analysis of strain PAMC 26577.</title>
        <authorList>
            <person name="Oh H.-M."/>
            <person name="Yang J.-A."/>
        </authorList>
    </citation>
    <scope>NUCLEOTIDE SEQUENCE [LARGE SCALE GENOMIC DNA]</scope>
    <source>
        <strain evidence="2 3">PAMC 26577</strain>
    </source>
</reference>
<dbReference type="RefSeq" id="WP_075358281.1">
    <property type="nucleotide sequence ID" value="NZ_MSRG01000026.1"/>
</dbReference>
<sequence length="148" mass="15588">MQWLPAFFAILAGISNPLQSGSNSALLKTIQAPIVAAFIVYAIGAACLLAAMPFLGFPLKTSISKLADVPWWAYMGGLCNVLFLMCTLLITKKLGSATFTTIVVISAVITSVLLDHFGLLGFEVRPATWLRIGGAALAAIGVVMIAVF</sequence>
<feature type="transmembrane region" description="Helical" evidence="1">
    <location>
        <begin position="129"/>
        <end position="147"/>
    </location>
</feature>
<evidence type="ECO:0000313" key="3">
    <source>
        <dbReference type="Proteomes" id="UP000195221"/>
    </source>
</evidence>
<feature type="transmembrane region" description="Helical" evidence="1">
    <location>
        <begin position="71"/>
        <end position="91"/>
    </location>
</feature>
<organism evidence="2 3">
    <name type="scientific">Caballeronia sordidicola</name>
    <name type="common">Burkholderia sordidicola</name>
    <dbReference type="NCBI Taxonomy" id="196367"/>
    <lineage>
        <taxon>Bacteria</taxon>
        <taxon>Pseudomonadati</taxon>
        <taxon>Pseudomonadota</taxon>
        <taxon>Betaproteobacteria</taxon>
        <taxon>Burkholderiales</taxon>
        <taxon>Burkholderiaceae</taxon>
        <taxon>Caballeronia</taxon>
    </lineage>
</organism>
<dbReference type="InterPro" id="IPR006750">
    <property type="entry name" value="YdcZ"/>
</dbReference>
<evidence type="ECO:0000256" key="1">
    <source>
        <dbReference type="SAM" id="Phobius"/>
    </source>
</evidence>
<keyword evidence="1" id="KW-0812">Transmembrane</keyword>
<feature type="transmembrane region" description="Helical" evidence="1">
    <location>
        <begin position="30"/>
        <end position="59"/>
    </location>
</feature>
<keyword evidence="1" id="KW-1133">Transmembrane helix</keyword>
<dbReference type="GO" id="GO:0005886">
    <property type="term" value="C:plasma membrane"/>
    <property type="evidence" value="ECO:0007669"/>
    <property type="project" value="TreeGrafter"/>
</dbReference>
<dbReference type="PANTHER" id="PTHR34821:SF2">
    <property type="entry name" value="INNER MEMBRANE PROTEIN YDCZ"/>
    <property type="match status" value="1"/>
</dbReference>
<dbReference type="Pfam" id="PF04657">
    <property type="entry name" value="DMT_YdcZ"/>
    <property type="match status" value="1"/>
</dbReference>
<dbReference type="Proteomes" id="UP000195221">
    <property type="component" value="Unassembled WGS sequence"/>
</dbReference>
<dbReference type="EMBL" id="NBTZ01000158">
    <property type="protein sequence ID" value="OTP66965.1"/>
    <property type="molecule type" value="Genomic_DNA"/>
</dbReference>